<evidence type="ECO:0008006" key="4">
    <source>
        <dbReference type="Google" id="ProtNLM"/>
    </source>
</evidence>
<feature type="transmembrane region" description="Helical" evidence="1">
    <location>
        <begin position="15"/>
        <end position="34"/>
    </location>
</feature>
<keyword evidence="1" id="KW-0472">Membrane</keyword>
<sequence length="68" mass="7139">MNDQEQNQAPARPRLGGGIFLFVGLLIGSIAGIALNEPSIGMISGFVVGGLLAILIWLFDSKRGSKGR</sequence>
<reference evidence="3" key="1">
    <citation type="journal article" date="2019" name="Int. J. Syst. Evol. Microbiol.">
        <title>The Global Catalogue of Microorganisms (GCM) 10K type strain sequencing project: providing services to taxonomists for standard genome sequencing and annotation.</title>
        <authorList>
            <consortium name="The Broad Institute Genomics Platform"/>
            <consortium name="The Broad Institute Genome Sequencing Center for Infectious Disease"/>
            <person name="Wu L."/>
            <person name="Ma J."/>
        </authorList>
    </citation>
    <scope>NUCLEOTIDE SEQUENCE [LARGE SCALE GENOMIC DNA]</scope>
    <source>
        <strain evidence="3">CGMCC 1.12449</strain>
    </source>
</reference>
<evidence type="ECO:0000313" key="3">
    <source>
        <dbReference type="Proteomes" id="UP001597215"/>
    </source>
</evidence>
<comment type="caution">
    <text evidence="2">The sequence shown here is derived from an EMBL/GenBank/DDBJ whole genome shotgun (WGS) entry which is preliminary data.</text>
</comment>
<keyword evidence="1" id="KW-0812">Transmembrane</keyword>
<evidence type="ECO:0000256" key="1">
    <source>
        <dbReference type="SAM" id="Phobius"/>
    </source>
</evidence>
<accession>A0ABW4MG08</accession>
<organism evidence="2 3">
    <name type="scientific">Sphingorhabdus buctiana</name>
    <dbReference type="NCBI Taxonomy" id="1508805"/>
    <lineage>
        <taxon>Bacteria</taxon>
        <taxon>Pseudomonadati</taxon>
        <taxon>Pseudomonadota</taxon>
        <taxon>Alphaproteobacteria</taxon>
        <taxon>Sphingomonadales</taxon>
        <taxon>Sphingomonadaceae</taxon>
        <taxon>Sphingorhabdus</taxon>
    </lineage>
</organism>
<keyword evidence="1" id="KW-1133">Transmembrane helix</keyword>
<proteinExistence type="predicted"/>
<name>A0ABW4MG08_9SPHN</name>
<gene>
    <name evidence="2" type="ORF">ACFSAG_12860</name>
</gene>
<evidence type="ECO:0000313" key="2">
    <source>
        <dbReference type="EMBL" id="MFD1767730.1"/>
    </source>
</evidence>
<dbReference type="EMBL" id="JBHUEL010000011">
    <property type="protein sequence ID" value="MFD1767730.1"/>
    <property type="molecule type" value="Genomic_DNA"/>
</dbReference>
<protein>
    <recommendedName>
        <fullName evidence="4">Glycine zipper family protein</fullName>
    </recommendedName>
</protein>
<feature type="transmembrane region" description="Helical" evidence="1">
    <location>
        <begin position="40"/>
        <end position="59"/>
    </location>
</feature>
<keyword evidence="3" id="KW-1185">Reference proteome</keyword>
<dbReference type="Proteomes" id="UP001597215">
    <property type="component" value="Unassembled WGS sequence"/>
</dbReference>
<dbReference type="RefSeq" id="WP_381515526.1">
    <property type="nucleotide sequence ID" value="NZ_JBHUEL010000011.1"/>
</dbReference>